<accession>A0A9N9J2H0</accession>
<sequence length="66" mass="7817">IRPERLIKQDLVKKLQSKGIELNGKENKKELVTNLETELYKEMKYTKSEQEKVEILVNITNSQTKR</sequence>
<dbReference type="InterPro" id="IPR036309">
    <property type="entry name" value="T4_recomb_endonuclease_dim_sf"/>
</dbReference>
<evidence type="ECO:0000313" key="1">
    <source>
        <dbReference type="EMBL" id="CAG8759237.1"/>
    </source>
</evidence>
<reference evidence="1" key="1">
    <citation type="submission" date="2021-06" db="EMBL/GenBank/DDBJ databases">
        <authorList>
            <person name="Kallberg Y."/>
            <person name="Tangrot J."/>
            <person name="Rosling A."/>
        </authorList>
    </citation>
    <scope>NUCLEOTIDE SEQUENCE</scope>
    <source>
        <strain evidence="1">UK204</strain>
    </source>
</reference>
<gene>
    <name evidence="1" type="ORF">FCALED_LOCUS16819</name>
</gene>
<dbReference type="AlphaFoldDB" id="A0A9N9J2H0"/>
<evidence type="ECO:0000313" key="2">
    <source>
        <dbReference type="Proteomes" id="UP000789570"/>
    </source>
</evidence>
<dbReference type="EMBL" id="CAJVPQ010021788">
    <property type="protein sequence ID" value="CAG8759237.1"/>
    <property type="molecule type" value="Genomic_DNA"/>
</dbReference>
<feature type="non-terminal residue" evidence="1">
    <location>
        <position position="66"/>
    </location>
</feature>
<organism evidence="1 2">
    <name type="scientific">Funneliformis caledonium</name>
    <dbReference type="NCBI Taxonomy" id="1117310"/>
    <lineage>
        <taxon>Eukaryota</taxon>
        <taxon>Fungi</taxon>
        <taxon>Fungi incertae sedis</taxon>
        <taxon>Mucoromycota</taxon>
        <taxon>Glomeromycotina</taxon>
        <taxon>Glomeromycetes</taxon>
        <taxon>Glomerales</taxon>
        <taxon>Glomeraceae</taxon>
        <taxon>Funneliformis</taxon>
    </lineage>
</organism>
<proteinExistence type="predicted"/>
<dbReference type="Proteomes" id="UP000789570">
    <property type="component" value="Unassembled WGS sequence"/>
</dbReference>
<feature type="non-terminal residue" evidence="1">
    <location>
        <position position="1"/>
    </location>
</feature>
<keyword evidence="2" id="KW-1185">Reference proteome</keyword>
<dbReference type="SUPFAM" id="SSF68918">
    <property type="entry name" value="Recombination endonuclease VII, C-terminal and dimerization domains"/>
    <property type="match status" value="1"/>
</dbReference>
<dbReference type="OrthoDB" id="2441667at2759"/>
<comment type="caution">
    <text evidence="1">The sequence shown here is derived from an EMBL/GenBank/DDBJ whole genome shotgun (WGS) entry which is preliminary data.</text>
</comment>
<protein>
    <submittedName>
        <fullName evidence="1">3226_t:CDS:1</fullName>
    </submittedName>
</protein>
<name>A0A9N9J2H0_9GLOM</name>